<sequence>MKLVRLISLYILNSYQRKGYLLKKILRFKSIKTYIIFSLVFDTCFSLFLVYLLSRFLLPSYENLFVITVLILSCYHVITVVTKSKQQLDKEYLISHFMSYVNDKYTLIKKVILIDWMMGLFHSLTALIPISFFILFETKEYSYFPLFILVHITLFSLNLLFKSSAQKKWFSTIVHMVLKGVLGLITYTGASIFINIIAITRRNIDVYGYKLTAISNLNNQTNDIFIHSSIYEFYKKMEEIYNNYIHFNGVVIAIGILFVLSLIVFKYSRNFKDRYFKIKCIDGLYKGLNKNHYYTFADYYTLKNMSNSFKNNPLDLYLTGELAMSIGISLAIAQYVHNEILIMLIMFFQLHLIFKGVIGTTSHVYSKVFKFEQECSLLSLFHLHDIKKADILFSKYELLKRTSSIYLLINISIFLIATIFISLQQTLALLIVVVPFGLMKNEYILYSLRTNFDVFAMLSSEKNPPEISKLNEFNGYTLIATSNNMLSRLIMQFVVLGFILIGAFKLVSGISWVYILFVVCLAIFIQVIISNRDYKSFKLIKKAILNHRRKKETL</sequence>
<feature type="transmembrane region" description="Helical" evidence="1">
    <location>
        <begin position="142"/>
        <end position="161"/>
    </location>
</feature>
<reference evidence="2 4" key="1">
    <citation type="submission" date="2014-04" db="EMBL/GenBank/DDBJ databases">
        <authorList>
            <person name="Bishop-Lilly K.A."/>
            <person name="Broomall S.M."/>
            <person name="Chain P.S."/>
            <person name="Chertkov O."/>
            <person name="Coyne S.R."/>
            <person name="Daligault H.E."/>
            <person name="Davenport K.W."/>
            <person name="Erkkila T."/>
            <person name="Frey K.G."/>
            <person name="Gibbons H.S."/>
            <person name="Gu W."/>
            <person name="Jaissle J."/>
            <person name="Johnson S.L."/>
            <person name="Koroleva G.I."/>
            <person name="Ladner J.T."/>
            <person name="Lo C.-C."/>
            <person name="Minogue T.D."/>
            <person name="Munk C."/>
            <person name="Palacios G.F."/>
            <person name="Redden C.L."/>
            <person name="Rosenzweig C.N."/>
            <person name="Scholz M.B."/>
            <person name="Teshima H."/>
            <person name="Xu Y."/>
        </authorList>
    </citation>
    <scope>NUCLEOTIDE SEQUENCE [LARGE SCALE GENOMIC DNA]</scope>
    <source>
        <strain evidence="2 4">BHP</strain>
    </source>
</reference>
<organism evidence="2 4">
    <name type="scientific">Bacillus clarus</name>
    <dbReference type="NCBI Taxonomy" id="2338372"/>
    <lineage>
        <taxon>Bacteria</taxon>
        <taxon>Bacillati</taxon>
        <taxon>Bacillota</taxon>
        <taxon>Bacilli</taxon>
        <taxon>Bacillales</taxon>
        <taxon>Bacillaceae</taxon>
        <taxon>Bacillus</taxon>
        <taxon>Bacillus cereus group</taxon>
    </lineage>
</organism>
<evidence type="ECO:0000313" key="2">
    <source>
        <dbReference type="EMBL" id="KFM99047.1"/>
    </source>
</evidence>
<name>A0A090YMA6_9BACI</name>
<feature type="transmembrane region" description="Helical" evidence="1">
    <location>
        <begin position="113"/>
        <end position="136"/>
    </location>
</feature>
<feature type="transmembrane region" description="Helical" evidence="1">
    <location>
        <begin position="405"/>
        <end position="423"/>
    </location>
</feature>
<feature type="transmembrane region" description="Helical" evidence="1">
    <location>
        <begin position="314"/>
        <end position="334"/>
    </location>
</feature>
<reference evidence="3 5" key="2">
    <citation type="submission" date="2018-08" db="EMBL/GenBank/DDBJ databases">
        <title>Bacillus clarus sp. nov. strain PS00077A.</title>
        <authorList>
            <person name="Mendez Acevedo M."/>
            <person name="Carroll L."/>
            <person name="Mukherjee M."/>
            <person name="Wiedmann M."/>
            <person name="Kovac J."/>
        </authorList>
    </citation>
    <scope>NUCLEOTIDE SEQUENCE [LARGE SCALE GENOMIC DNA]</scope>
    <source>
        <strain evidence="3 5">PS00077A</strain>
    </source>
</reference>
<gene>
    <name evidence="3" type="ORF">D0U04_20900</name>
    <name evidence="2" type="ORF">DJ93_3443</name>
</gene>
<evidence type="ECO:0000313" key="3">
    <source>
        <dbReference type="EMBL" id="RFT64927.1"/>
    </source>
</evidence>
<dbReference type="EMBL" id="JMQC01000008">
    <property type="protein sequence ID" value="KFM99047.1"/>
    <property type="molecule type" value="Genomic_DNA"/>
</dbReference>
<feature type="transmembrane region" description="Helical" evidence="1">
    <location>
        <begin position="486"/>
        <end position="504"/>
    </location>
</feature>
<feature type="transmembrane region" description="Helical" evidence="1">
    <location>
        <begin position="244"/>
        <end position="265"/>
    </location>
</feature>
<dbReference type="Proteomes" id="UP000029389">
    <property type="component" value="Unassembled WGS sequence"/>
</dbReference>
<keyword evidence="1" id="KW-0812">Transmembrane</keyword>
<evidence type="ECO:0000313" key="5">
    <source>
        <dbReference type="Proteomes" id="UP000264294"/>
    </source>
</evidence>
<evidence type="ECO:0000256" key="1">
    <source>
        <dbReference type="SAM" id="Phobius"/>
    </source>
</evidence>
<protein>
    <submittedName>
        <fullName evidence="2">Putative membrane protein</fullName>
    </submittedName>
</protein>
<evidence type="ECO:0000313" key="4">
    <source>
        <dbReference type="Proteomes" id="UP000029389"/>
    </source>
</evidence>
<feature type="transmembrane region" description="Helical" evidence="1">
    <location>
        <begin position="429"/>
        <end position="448"/>
    </location>
</feature>
<feature type="transmembrane region" description="Helical" evidence="1">
    <location>
        <begin position="173"/>
        <end position="199"/>
    </location>
</feature>
<dbReference type="PATRIC" id="fig|1405.8.peg.3535"/>
<keyword evidence="1" id="KW-1133">Transmembrane helix</keyword>
<dbReference type="AlphaFoldDB" id="A0A090YMA6"/>
<dbReference type="EMBL" id="QVOD01000031">
    <property type="protein sequence ID" value="RFT64927.1"/>
    <property type="molecule type" value="Genomic_DNA"/>
</dbReference>
<accession>A0A090YMA6</accession>
<dbReference type="RefSeq" id="WP_052109567.1">
    <property type="nucleotide sequence ID" value="NZ_JMQC01000008.1"/>
</dbReference>
<proteinExistence type="predicted"/>
<feature type="transmembrane region" description="Helical" evidence="1">
    <location>
        <begin position="64"/>
        <end position="82"/>
    </location>
</feature>
<feature type="transmembrane region" description="Helical" evidence="1">
    <location>
        <begin position="340"/>
        <end position="358"/>
    </location>
</feature>
<dbReference type="Proteomes" id="UP000264294">
    <property type="component" value="Unassembled WGS sequence"/>
</dbReference>
<keyword evidence="5" id="KW-1185">Reference proteome</keyword>
<feature type="transmembrane region" description="Helical" evidence="1">
    <location>
        <begin position="33"/>
        <end position="52"/>
    </location>
</feature>
<keyword evidence="1" id="KW-0472">Membrane</keyword>
<feature type="transmembrane region" description="Helical" evidence="1">
    <location>
        <begin position="510"/>
        <end position="529"/>
    </location>
</feature>
<comment type="caution">
    <text evidence="2">The sequence shown here is derived from an EMBL/GenBank/DDBJ whole genome shotgun (WGS) entry which is preliminary data.</text>
</comment>